<dbReference type="Pfam" id="PF00501">
    <property type="entry name" value="AMP-binding"/>
    <property type="match status" value="1"/>
</dbReference>
<dbReference type="InterPro" id="IPR003439">
    <property type="entry name" value="ABC_transporter-like_ATP-bd"/>
</dbReference>
<dbReference type="Gene3D" id="3.40.50.150">
    <property type="entry name" value="Vaccinia Virus protein VP39"/>
    <property type="match status" value="1"/>
</dbReference>
<dbReference type="Gene3D" id="3.40.50.300">
    <property type="entry name" value="P-loop containing nucleotide triphosphate hydrolases"/>
    <property type="match status" value="2"/>
</dbReference>
<feature type="transmembrane region" description="Helical" evidence="7">
    <location>
        <begin position="32"/>
        <end position="57"/>
    </location>
</feature>
<dbReference type="InterPro" id="IPR029063">
    <property type="entry name" value="SAM-dependent_MTases_sf"/>
</dbReference>
<feature type="domain" description="ABC transmembrane type-1" evidence="9">
    <location>
        <begin position="1"/>
        <end position="97"/>
    </location>
</feature>
<dbReference type="InterPro" id="IPR011527">
    <property type="entry name" value="ABC1_TM_dom"/>
</dbReference>
<keyword evidence="2" id="KW-0597">Phosphoprotein</keyword>
<dbReference type="Pfam" id="PF08241">
    <property type="entry name" value="Methyltransf_11"/>
    <property type="match status" value="1"/>
</dbReference>
<evidence type="ECO:0000256" key="5">
    <source>
        <dbReference type="ARBA" id="ARBA00022989"/>
    </source>
</evidence>
<reference evidence="10 11" key="1">
    <citation type="journal article" date="2016" name="Genome Biol. Evol.">
        <title>Draft genome sequence of an aflatoxigenic Aspergillus species, A. bombycis.</title>
        <authorList>
            <person name="Moore G.G."/>
            <person name="Mack B.M."/>
            <person name="Beltz S.B."/>
            <person name="Gilbert M.K."/>
        </authorList>
    </citation>
    <scope>NUCLEOTIDE SEQUENCE [LARGE SCALE GENOMIC DNA]</scope>
    <source>
        <strain evidence="11">NRRL 26010</strain>
    </source>
</reference>
<evidence type="ECO:0000256" key="1">
    <source>
        <dbReference type="ARBA" id="ARBA00022450"/>
    </source>
</evidence>
<evidence type="ECO:0000256" key="6">
    <source>
        <dbReference type="ARBA" id="ARBA00023136"/>
    </source>
</evidence>
<dbReference type="GO" id="GO:0005524">
    <property type="term" value="F:ATP binding"/>
    <property type="evidence" value="ECO:0007669"/>
    <property type="project" value="InterPro"/>
</dbReference>
<organism evidence="10 11">
    <name type="scientific">Aspergillus bombycis</name>
    <dbReference type="NCBI Taxonomy" id="109264"/>
    <lineage>
        <taxon>Eukaryota</taxon>
        <taxon>Fungi</taxon>
        <taxon>Dikarya</taxon>
        <taxon>Ascomycota</taxon>
        <taxon>Pezizomycotina</taxon>
        <taxon>Eurotiomycetes</taxon>
        <taxon>Eurotiomycetidae</taxon>
        <taxon>Eurotiales</taxon>
        <taxon>Aspergillaceae</taxon>
        <taxon>Aspergillus</taxon>
    </lineage>
</organism>
<dbReference type="GO" id="GO:0031177">
    <property type="term" value="F:phosphopantetheine binding"/>
    <property type="evidence" value="ECO:0007669"/>
    <property type="project" value="TreeGrafter"/>
</dbReference>
<dbReference type="Gene3D" id="3.30.300.30">
    <property type="match status" value="2"/>
</dbReference>
<dbReference type="InterPro" id="IPR013216">
    <property type="entry name" value="Methyltransf_11"/>
</dbReference>
<feature type="transmembrane region" description="Helical" evidence="7">
    <location>
        <begin position="69"/>
        <end position="92"/>
    </location>
</feature>
<dbReference type="OrthoDB" id="416786at2759"/>
<dbReference type="InterPro" id="IPR027417">
    <property type="entry name" value="P-loop_NTPase"/>
</dbReference>
<dbReference type="PANTHER" id="PTHR45527">
    <property type="entry name" value="NONRIBOSOMAL PEPTIDE SYNTHETASE"/>
    <property type="match status" value="1"/>
</dbReference>
<dbReference type="Pfam" id="PF00668">
    <property type="entry name" value="Condensation"/>
    <property type="match status" value="1"/>
</dbReference>
<dbReference type="InterPro" id="IPR036640">
    <property type="entry name" value="ABC1_TM_sf"/>
</dbReference>
<proteinExistence type="predicted"/>
<dbReference type="InterPro" id="IPR045851">
    <property type="entry name" value="AMP-bd_C_sf"/>
</dbReference>
<dbReference type="FunFam" id="3.40.50.980:FF:000001">
    <property type="entry name" value="Non-ribosomal peptide synthetase"/>
    <property type="match status" value="1"/>
</dbReference>
<dbReference type="InterPro" id="IPR020845">
    <property type="entry name" value="AMP-binding_CS"/>
</dbReference>
<dbReference type="Proteomes" id="UP000179179">
    <property type="component" value="Unassembled WGS sequence"/>
</dbReference>
<evidence type="ECO:0000313" key="11">
    <source>
        <dbReference type="Proteomes" id="UP000179179"/>
    </source>
</evidence>
<dbReference type="CDD" id="cd02440">
    <property type="entry name" value="AdoMet_MTases"/>
    <property type="match status" value="1"/>
</dbReference>
<evidence type="ECO:0000259" key="8">
    <source>
        <dbReference type="PROSITE" id="PS50893"/>
    </source>
</evidence>
<gene>
    <name evidence="10" type="ORF">ABOM_000274</name>
</gene>
<keyword evidence="5 7" id="KW-1133">Transmembrane helix</keyword>
<evidence type="ECO:0008006" key="12">
    <source>
        <dbReference type="Google" id="ProtNLM"/>
    </source>
</evidence>
<dbReference type="EMBL" id="LYCR01000001">
    <property type="protein sequence ID" value="OGM51002.1"/>
    <property type="molecule type" value="Genomic_DNA"/>
</dbReference>
<evidence type="ECO:0000256" key="3">
    <source>
        <dbReference type="ARBA" id="ARBA00022598"/>
    </source>
</evidence>
<keyword evidence="4 7" id="KW-0812">Transmembrane</keyword>
<sequence>MRTVASLGLEEQALMLYDGFLAKRAAKSLQSILVASALYAASQSVVYLCAALAFWYGGTLIADREYSDFQVYVCFVCLISGSQIAGSIFTFAPDAGKAMHAAQDLQYIAELDDPENELRWRPAESGILEHKRTQHELLHGLDPCRVTLKNVSFAYPSRPDKRALDDFTITVEPGQTLALKQRITIARAFLRKSKLLLLDEATSALDSESEAIVQAAIDAVKKNRTTIMVAHRLSTVMNADIICVMREGSIAEIGNAKQLMARRGLFWEMNYPCKPSSRLYPSPKPNIETYLLGYSLGLTSANMSSSNQDPLSVAEPLPIQSRDVAVCQKQQGQTEEHQRQVEYWVKQLEGSHPAQFLCDKPRPTILSGTAKKQQVEFSGSLYRDLQNFCEVHQVTPFTVLLTAFRTTHYRLTGADDATLGTLTEDRSCEEPESRADLFAHLQCIRIRVDDDQTFEQLVHQVHRTSEGTHANQDVPFESIVSELSMDIRGGSRNPIVRVVFSLCSKRNLRRSTPDSLETEQLSVVPGSSLDLEFHLFQEADCIRGTVIFATELYHQRTIGGMIAVFYEVLKRGLEVPQIPVASLQLTDGISTLREMGLLEIKRTGYARDSSVVEAFQRQALASPSVVAVKDSTGELTYAQLDERSERLASWLIHTGIPAETLIGVLAPRSCQTIVAFLGILKANLAYMPLDIKLPKSRIEAILSTVPGHKLLLLGPDVPAPAIQVADVESVSIADVLHRSAQVDQASHGLAAASVAPSATSLAYVMFTSGSTGKPKGVMVEHRGILRTADVLSRIWEAVPVAHMTNIAFDTSTSEIYTPLLNGGTIICIDDMTALDGVMLGDLFNKERVEVAVFPPAFLKECLVASPTTLQALRVLFTAGDRLDAQDASKVLQLVKGGVYNSYGPTENSVLSTLYRILPQERCVNGVPIGRAVSNSGAYVMDPQQRLVPIGVLGELVVTGDGVARGYTNPERDRDRFVRVVIDGMSVKAYRTGDYVRYRPMDGQLEFFGRMDYQVKIRGHRIELGEVEHALLAYESINDAVTVVRDADGQEPELVSFITISDGQGFSEWETADSTSEQGQVETWREHFDVTAYAGIDNIGPSKLGRDFVGWTSMYDGSEIDRTEMEEWLDDTIAAILDGGEPRNILEVGTGSGMILFNLPQSLQSYVGLELAEQAATFANKAAQSVPSLRGKVEVRVGTVTDVARTDRLNSPDLVVVNSTAQYFPTPEYLLRVIEDLLRLDSVERLFFGDVRSYALYRQFQVTQALHINSTATPGAVRQKMAKIERAEEELLIDPAFFTALEARLPDLVDHVEILPKRMRATNELSCYRYAAVVYRKRQKERSQPIYQVDKGQWTDFVSYQLDRQSLLQLLESLPSTAVAAVSNIPYSKTILERCVLESLDSATDENLDGNDWISSCREAARSAPSLSVVDLHEVARLTNFSVEISWARQASQSGGLDAVFHRYPPRIAGARVLFRFPTDHHDRAFHSLTNRPLQQRLKQKIEEQLRNKLKVKLPSYMVPSVIRVLDKMPINDNGKVDRRALAKSAQIVKANRSSAVRVLPRSDVERALCEEFANVLGRKTGVKNQPSADVQTLCFRSSKLAHPGCARRHDPHKEY</sequence>
<dbReference type="PROSITE" id="PS00455">
    <property type="entry name" value="AMP_BINDING"/>
    <property type="match status" value="1"/>
</dbReference>
<dbReference type="SUPFAM" id="SSF90123">
    <property type="entry name" value="ABC transporter transmembrane region"/>
    <property type="match status" value="1"/>
</dbReference>
<dbReference type="Gene3D" id="3.30.559.30">
    <property type="entry name" value="Nonribosomal peptide synthetase, condensation domain"/>
    <property type="match status" value="1"/>
</dbReference>
<dbReference type="InterPro" id="IPR000873">
    <property type="entry name" value="AMP-dep_synth/lig_dom"/>
</dbReference>
<evidence type="ECO:0000256" key="2">
    <source>
        <dbReference type="ARBA" id="ARBA00022553"/>
    </source>
</evidence>
<evidence type="ECO:0000313" key="10">
    <source>
        <dbReference type="EMBL" id="OGM51002.1"/>
    </source>
</evidence>
<dbReference type="GO" id="GO:0043041">
    <property type="term" value="P:amino acid activation for nonribosomal peptide biosynthetic process"/>
    <property type="evidence" value="ECO:0007669"/>
    <property type="project" value="TreeGrafter"/>
</dbReference>
<dbReference type="PANTHER" id="PTHR45527:SF1">
    <property type="entry name" value="FATTY ACID SYNTHASE"/>
    <property type="match status" value="1"/>
</dbReference>
<name>A0A1F8AH66_9EURO</name>
<dbReference type="PROSITE" id="PS50929">
    <property type="entry name" value="ABC_TM1F"/>
    <property type="match status" value="1"/>
</dbReference>
<protein>
    <recommendedName>
        <fullName evidence="12">Carrier domain-containing protein</fullName>
    </recommendedName>
</protein>
<dbReference type="GO" id="GO:0005737">
    <property type="term" value="C:cytoplasm"/>
    <property type="evidence" value="ECO:0007669"/>
    <property type="project" value="TreeGrafter"/>
</dbReference>
<dbReference type="InterPro" id="IPR001242">
    <property type="entry name" value="Condensation_dom"/>
</dbReference>
<dbReference type="SUPFAM" id="SSF56801">
    <property type="entry name" value="Acetyl-CoA synthetase-like"/>
    <property type="match status" value="1"/>
</dbReference>
<keyword evidence="1" id="KW-0596">Phosphopantetheine</keyword>
<dbReference type="GO" id="GO:0008757">
    <property type="term" value="F:S-adenosylmethionine-dependent methyltransferase activity"/>
    <property type="evidence" value="ECO:0007669"/>
    <property type="project" value="InterPro"/>
</dbReference>
<accession>A0A1F8AH66</accession>
<dbReference type="GO" id="GO:0044550">
    <property type="term" value="P:secondary metabolite biosynthetic process"/>
    <property type="evidence" value="ECO:0007669"/>
    <property type="project" value="TreeGrafter"/>
</dbReference>
<dbReference type="SUPFAM" id="SSF52540">
    <property type="entry name" value="P-loop containing nucleoside triphosphate hydrolases"/>
    <property type="match status" value="1"/>
</dbReference>
<keyword evidence="3" id="KW-0436">Ligase</keyword>
<evidence type="ECO:0000259" key="9">
    <source>
        <dbReference type="PROSITE" id="PS50929"/>
    </source>
</evidence>
<dbReference type="GO" id="GO:0016020">
    <property type="term" value="C:membrane"/>
    <property type="evidence" value="ECO:0007669"/>
    <property type="project" value="InterPro"/>
</dbReference>
<dbReference type="PROSITE" id="PS50893">
    <property type="entry name" value="ABC_TRANSPORTER_2"/>
    <property type="match status" value="1"/>
</dbReference>
<dbReference type="Gene3D" id="2.30.38.10">
    <property type="entry name" value="Luciferase, Domain 3"/>
    <property type="match status" value="1"/>
</dbReference>
<feature type="domain" description="ABC transporter" evidence="8">
    <location>
        <begin position="61"/>
        <end position="272"/>
    </location>
</feature>
<dbReference type="RefSeq" id="XP_022394719.1">
    <property type="nucleotide sequence ID" value="XM_022527404.1"/>
</dbReference>
<keyword evidence="6 7" id="KW-0472">Membrane</keyword>
<dbReference type="SUPFAM" id="SSF53335">
    <property type="entry name" value="S-adenosyl-L-methionine-dependent methyltransferases"/>
    <property type="match status" value="1"/>
</dbReference>
<dbReference type="GO" id="GO:0140359">
    <property type="term" value="F:ABC-type transporter activity"/>
    <property type="evidence" value="ECO:0007669"/>
    <property type="project" value="InterPro"/>
</dbReference>
<evidence type="ECO:0000256" key="4">
    <source>
        <dbReference type="ARBA" id="ARBA00022692"/>
    </source>
</evidence>
<dbReference type="CDD" id="cd05930">
    <property type="entry name" value="A_NRPS"/>
    <property type="match status" value="1"/>
</dbReference>
<evidence type="ECO:0000256" key="7">
    <source>
        <dbReference type="SAM" id="Phobius"/>
    </source>
</evidence>
<dbReference type="Gene3D" id="1.20.1560.10">
    <property type="entry name" value="ABC transporter type 1, transmembrane domain"/>
    <property type="match status" value="1"/>
</dbReference>
<comment type="caution">
    <text evidence="10">The sequence shown here is derived from an EMBL/GenBank/DDBJ whole genome shotgun (WGS) entry which is preliminary data.</text>
</comment>
<keyword evidence="11" id="KW-1185">Reference proteome</keyword>
<dbReference type="SUPFAM" id="SSF52777">
    <property type="entry name" value="CoA-dependent acyltransferases"/>
    <property type="match status" value="1"/>
</dbReference>
<dbReference type="GO" id="GO:0016874">
    <property type="term" value="F:ligase activity"/>
    <property type="evidence" value="ECO:0007669"/>
    <property type="project" value="UniProtKB-KW"/>
</dbReference>
<dbReference type="GeneID" id="34443664"/>
<dbReference type="InterPro" id="IPR010071">
    <property type="entry name" value="AA_adenyl_dom"/>
</dbReference>
<dbReference type="Gene3D" id="3.40.50.980">
    <property type="match status" value="2"/>
</dbReference>
<dbReference type="NCBIfam" id="TIGR01733">
    <property type="entry name" value="AA-adenyl-dom"/>
    <property type="match status" value="1"/>
</dbReference>
<dbReference type="STRING" id="109264.A0A1F8AH66"/>
<dbReference type="Pfam" id="PF00664">
    <property type="entry name" value="ABC_membrane"/>
    <property type="match status" value="1"/>
</dbReference>
<dbReference type="GO" id="GO:0016887">
    <property type="term" value="F:ATP hydrolysis activity"/>
    <property type="evidence" value="ECO:0007669"/>
    <property type="project" value="InterPro"/>
</dbReference>